<dbReference type="GO" id="GO:0005737">
    <property type="term" value="C:cytoplasm"/>
    <property type="evidence" value="ECO:0007669"/>
    <property type="project" value="TreeGrafter"/>
</dbReference>
<evidence type="ECO:0000259" key="1">
    <source>
        <dbReference type="Pfam" id="PF22669"/>
    </source>
</evidence>
<dbReference type="EMBL" id="FNXY01000001">
    <property type="protein sequence ID" value="SEI37236.1"/>
    <property type="molecule type" value="Genomic_DNA"/>
</dbReference>
<keyword evidence="2" id="KW-0269">Exonuclease</keyword>
<dbReference type="GO" id="GO:0046856">
    <property type="term" value="P:phosphatidylinositol dephosphorylation"/>
    <property type="evidence" value="ECO:0007669"/>
    <property type="project" value="InterPro"/>
</dbReference>
<dbReference type="GO" id="GO:0004767">
    <property type="term" value="F:sphingomyelin phosphodiesterase activity"/>
    <property type="evidence" value="ECO:0007669"/>
    <property type="project" value="InterPro"/>
</dbReference>
<protein>
    <submittedName>
        <fullName evidence="2">Metal-dependent hydrolase, endonuclease/exonuclease/phosphatase family</fullName>
    </submittedName>
</protein>
<dbReference type="STRING" id="408657.SAMN04487995_0090"/>
<keyword evidence="3" id="KW-1185">Reference proteome</keyword>
<gene>
    <name evidence="2" type="ORF">SAMN04487995_0090</name>
</gene>
<keyword evidence="2" id="KW-0255">Endonuclease</keyword>
<accession>A0A1H6Q5R6</accession>
<dbReference type="PANTHER" id="PTHR16320">
    <property type="entry name" value="SPHINGOMYELINASE FAMILY MEMBER"/>
    <property type="match status" value="1"/>
</dbReference>
<dbReference type="PANTHER" id="PTHR16320:SF1">
    <property type="entry name" value="SPHINGOMYELINASE DDB_G0288017"/>
    <property type="match status" value="1"/>
</dbReference>
<dbReference type="InterPro" id="IPR000300">
    <property type="entry name" value="IPPc"/>
</dbReference>
<sequence>MLFISGLYIRRPTTNKNMLSYFTKNRYNRLTVCALFILVFFWTSSGSTSGSASSHSIKDSALKSAEAGEFSVITYNVAGLPGIISSAVTERSSSIAEIGRILNRFDIAHVQEDFNYNKYLYEKGNLHPFRTSTKGKIPFGDGLNTLSKYPVHKVRRIKWQDCTGADCFTPKGFSYSSIEVAKNVFIDFYNVHANAYNHRSAAEARRKNMLQLSAYIKKNSPENAVVVMGDLNAHYSYFYDNVGILNTENNLEDVWLLKKNRSICHEISRAFPNDDILSVTDSCETIDKILFRGSKDLILRIRDYKLENILFTNKSGQPLSDHHPVSARFQWSLIKSDAVKIDPLLAVKKSESSTILSGF</sequence>
<organism evidence="2 3">
    <name type="scientific">Dyadobacter koreensis</name>
    <dbReference type="NCBI Taxonomy" id="408657"/>
    <lineage>
        <taxon>Bacteria</taxon>
        <taxon>Pseudomonadati</taxon>
        <taxon>Bacteroidota</taxon>
        <taxon>Cytophagia</taxon>
        <taxon>Cytophagales</taxon>
        <taxon>Spirosomataceae</taxon>
        <taxon>Dyadobacter</taxon>
    </lineage>
</organism>
<dbReference type="InterPro" id="IPR036691">
    <property type="entry name" value="Endo/exonu/phosph_ase_sf"/>
</dbReference>
<reference evidence="2 3" key="1">
    <citation type="submission" date="2016-10" db="EMBL/GenBank/DDBJ databases">
        <authorList>
            <person name="de Groot N.N."/>
        </authorList>
    </citation>
    <scope>NUCLEOTIDE SEQUENCE [LARGE SCALE GENOMIC DNA]</scope>
    <source>
        <strain evidence="2 3">DSM 19938</strain>
    </source>
</reference>
<dbReference type="RefSeq" id="WP_177196920.1">
    <property type="nucleotide sequence ID" value="NZ_FNXY01000001.1"/>
</dbReference>
<dbReference type="Pfam" id="PF22669">
    <property type="entry name" value="Exo_endo_phos2"/>
    <property type="match status" value="1"/>
</dbReference>
<name>A0A1H6Q5R6_9BACT</name>
<feature type="domain" description="Inositol polyphosphate-related phosphatase" evidence="1">
    <location>
        <begin position="143"/>
        <end position="327"/>
    </location>
</feature>
<dbReference type="InterPro" id="IPR038772">
    <property type="entry name" value="Sph/SMPD2-like"/>
</dbReference>
<dbReference type="AlphaFoldDB" id="A0A1H6Q5R6"/>
<dbReference type="GO" id="GO:0004527">
    <property type="term" value="F:exonuclease activity"/>
    <property type="evidence" value="ECO:0007669"/>
    <property type="project" value="UniProtKB-KW"/>
</dbReference>
<proteinExistence type="predicted"/>
<dbReference type="Gene3D" id="3.60.10.10">
    <property type="entry name" value="Endonuclease/exonuclease/phosphatase"/>
    <property type="match status" value="1"/>
</dbReference>
<dbReference type="GO" id="GO:0016791">
    <property type="term" value="F:phosphatase activity"/>
    <property type="evidence" value="ECO:0007669"/>
    <property type="project" value="InterPro"/>
</dbReference>
<keyword evidence="2" id="KW-0378">Hydrolase</keyword>
<dbReference type="GO" id="GO:0004519">
    <property type="term" value="F:endonuclease activity"/>
    <property type="evidence" value="ECO:0007669"/>
    <property type="project" value="UniProtKB-KW"/>
</dbReference>
<keyword evidence="2" id="KW-0540">Nuclease</keyword>
<dbReference type="SUPFAM" id="SSF56219">
    <property type="entry name" value="DNase I-like"/>
    <property type="match status" value="1"/>
</dbReference>
<evidence type="ECO:0000313" key="2">
    <source>
        <dbReference type="EMBL" id="SEI37236.1"/>
    </source>
</evidence>
<dbReference type="Proteomes" id="UP000199532">
    <property type="component" value="Unassembled WGS sequence"/>
</dbReference>
<evidence type="ECO:0000313" key="3">
    <source>
        <dbReference type="Proteomes" id="UP000199532"/>
    </source>
</evidence>